<evidence type="ECO:0000256" key="5">
    <source>
        <dbReference type="ARBA" id="ARBA00022729"/>
    </source>
</evidence>
<dbReference type="InterPro" id="IPR012910">
    <property type="entry name" value="Plug_dom"/>
</dbReference>
<dbReference type="InterPro" id="IPR000531">
    <property type="entry name" value="Beta-barrel_TonB"/>
</dbReference>
<proteinExistence type="inferred from homology"/>
<dbReference type="OrthoDB" id="9812892at2"/>
<evidence type="ECO:0000256" key="7">
    <source>
        <dbReference type="ARBA" id="ARBA00023136"/>
    </source>
</evidence>
<dbReference type="Pfam" id="PF07715">
    <property type="entry name" value="Plug"/>
    <property type="match status" value="1"/>
</dbReference>
<dbReference type="InterPro" id="IPR039426">
    <property type="entry name" value="TonB-dep_rcpt-like"/>
</dbReference>
<keyword evidence="8 15" id="KW-0675">Receptor</keyword>
<name>A0A4R0Q3J4_9SPHI</name>
<dbReference type="InterPro" id="IPR036942">
    <property type="entry name" value="Beta-barrel_TonB_sf"/>
</dbReference>
<evidence type="ECO:0000313" key="16">
    <source>
        <dbReference type="Proteomes" id="UP000293925"/>
    </source>
</evidence>
<feature type="signal peptide" evidence="12">
    <location>
        <begin position="1"/>
        <end position="21"/>
    </location>
</feature>
<dbReference type="PROSITE" id="PS52016">
    <property type="entry name" value="TONB_DEPENDENT_REC_3"/>
    <property type="match status" value="1"/>
</dbReference>
<dbReference type="Pfam" id="PF00593">
    <property type="entry name" value="TonB_dep_Rec_b-barrel"/>
    <property type="match status" value="1"/>
</dbReference>
<keyword evidence="9 10" id="KW-0998">Cell outer membrane</keyword>
<dbReference type="InterPro" id="IPR008969">
    <property type="entry name" value="CarboxyPept-like_regulatory"/>
</dbReference>
<keyword evidence="4 10" id="KW-0812">Transmembrane</keyword>
<dbReference type="RefSeq" id="WP_131530043.1">
    <property type="nucleotide sequence ID" value="NZ_SJSO01000007.1"/>
</dbReference>
<feature type="domain" description="TonB-dependent receptor plug" evidence="14">
    <location>
        <begin position="125"/>
        <end position="227"/>
    </location>
</feature>
<dbReference type="PANTHER" id="PTHR30069">
    <property type="entry name" value="TONB-DEPENDENT OUTER MEMBRANE RECEPTOR"/>
    <property type="match status" value="1"/>
</dbReference>
<keyword evidence="3 10" id="KW-1134">Transmembrane beta strand</keyword>
<evidence type="ECO:0000256" key="2">
    <source>
        <dbReference type="ARBA" id="ARBA00022448"/>
    </source>
</evidence>
<comment type="subcellular location">
    <subcellularLocation>
        <location evidence="1 10">Cell outer membrane</location>
        <topology evidence="1 10">Multi-pass membrane protein</topology>
    </subcellularLocation>
</comment>
<dbReference type="GO" id="GO:0015344">
    <property type="term" value="F:siderophore uptake transmembrane transporter activity"/>
    <property type="evidence" value="ECO:0007669"/>
    <property type="project" value="TreeGrafter"/>
</dbReference>
<dbReference type="PANTHER" id="PTHR30069:SF29">
    <property type="entry name" value="HEMOGLOBIN AND HEMOGLOBIN-HAPTOGLOBIN-BINDING PROTEIN 1-RELATED"/>
    <property type="match status" value="1"/>
</dbReference>
<feature type="domain" description="TonB-dependent receptor-like beta-barrel" evidence="13">
    <location>
        <begin position="377"/>
        <end position="757"/>
    </location>
</feature>
<evidence type="ECO:0000256" key="8">
    <source>
        <dbReference type="ARBA" id="ARBA00023170"/>
    </source>
</evidence>
<evidence type="ECO:0000256" key="11">
    <source>
        <dbReference type="RuleBase" id="RU003357"/>
    </source>
</evidence>
<dbReference type="InterPro" id="IPR037066">
    <property type="entry name" value="Plug_dom_sf"/>
</dbReference>
<dbReference type="Pfam" id="PF13715">
    <property type="entry name" value="CarbopepD_reg_2"/>
    <property type="match status" value="1"/>
</dbReference>
<dbReference type="Proteomes" id="UP000293925">
    <property type="component" value="Unassembled WGS sequence"/>
</dbReference>
<accession>A0A4R0Q3J4</accession>
<evidence type="ECO:0000256" key="4">
    <source>
        <dbReference type="ARBA" id="ARBA00022692"/>
    </source>
</evidence>
<sequence>MQIKKILLLGILCACVIFTSAQNRFSSISGQIKASNGNPLSGATIKIHKTNYGTLTDQNGNFKLSNIPVGNYTLQVSAIGFKTQKKEINVTDGELSTFNFRLSESSEQMETVNVIGRTANQEVNRQAFNVTSVDAKKLYNTTLDISGALDRVAGIRVRESGGVGSNFNLSLNGFSGNHVRYFIDGIPMDNFGSSFQINNIPINIADRIEVYKGVVPMWLGSDALGGAINIVTGDRYRNYVDASYSFGSFNTHRSVINVAVTSTKGLTFQLNAFQNYSDNDYKVNVEASDIYTGAYAPTASLKRFNDTYHNETLIVNVGVVGKSYADKLLFGVTVGQNYKEIQTGARMVSVFGGWHRRGNILMPTLKYKKENLIKGLDVTINANYNLGNEQNIDTLNVRYDWYGNSKPNGTNGERARSLYKYKNNNGLATTMLNYKIDDNQSVAVSNVFTTFNRKGSDELNPTNADYERPKKTNKNVLGLGYNFDVKDRWSATVFGKYINQGNVNGSGSTAGKNSIDRLGYGAAVTYFINRNMQLKASYELTNRMPEAQEIFGDVENQDANPNLKPEKSDNFNLGLSYNFSINREHNFSFTANGIYRNASNFIYNRLNQNQSKLVADNRDGVRTVGGDAEIRYSYKNWLSVGTTVTYQNLKNLQKYEINPSTGEKFTNVSNVYLDQMPNIPYLYGNGDVSVSLKDVGHKGNNLSIGYNLLYVHAFWLYWPSQGAVGDKKVIPQQFNHDLNFVYSLKQGRYNIGLEAKNITNADLFDNFSLQKPGRAFYLNLRYFINKINN</sequence>
<keyword evidence="6 11" id="KW-0798">TonB box</keyword>
<evidence type="ECO:0000256" key="9">
    <source>
        <dbReference type="ARBA" id="ARBA00023237"/>
    </source>
</evidence>
<reference evidence="15 16" key="1">
    <citation type="submission" date="2019-02" db="EMBL/GenBank/DDBJ databases">
        <title>Pedobacter sp. RP-3-21 sp. nov., isolated from Arctic soil.</title>
        <authorList>
            <person name="Dahal R.H."/>
        </authorList>
    </citation>
    <scope>NUCLEOTIDE SEQUENCE [LARGE SCALE GENOMIC DNA]</scope>
    <source>
        <strain evidence="15 16">RP-3-21</strain>
    </source>
</reference>
<dbReference type="GO" id="GO:0044718">
    <property type="term" value="P:siderophore transmembrane transport"/>
    <property type="evidence" value="ECO:0007669"/>
    <property type="project" value="TreeGrafter"/>
</dbReference>
<comment type="caution">
    <text evidence="15">The sequence shown here is derived from an EMBL/GenBank/DDBJ whole genome shotgun (WGS) entry which is preliminary data.</text>
</comment>
<keyword evidence="16" id="KW-1185">Reference proteome</keyword>
<evidence type="ECO:0000256" key="1">
    <source>
        <dbReference type="ARBA" id="ARBA00004571"/>
    </source>
</evidence>
<dbReference type="Gene3D" id="2.170.130.10">
    <property type="entry name" value="TonB-dependent receptor, plug domain"/>
    <property type="match status" value="1"/>
</dbReference>
<keyword evidence="7 10" id="KW-0472">Membrane</keyword>
<dbReference type="EMBL" id="SJSO01000007">
    <property type="protein sequence ID" value="TCD27027.1"/>
    <property type="molecule type" value="Genomic_DNA"/>
</dbReference>
<keyword evidence="2 10" id="KW-0813">Transport</keyword>
<dbReference type="AlphaFoldDB" id="A0A4R0Q3J4"/>
<evidence type="ECO:0000256" key="3">
    <source>
        <dbReference type="ARBA" id="ARBA00022452"/>
    </source>
</evidence>
<feature type="chain" id="PRO_5020760534" evidence="12">
    <location>
        <begin position="22"/>
        <end position="789"/>
    </location>
</feature>
<comment type="similarity">
    <text evidence="10 11">Belongs to the TonB-dependent receptor family.</text>
</comment>
<keyword evidence="5 12" id="KW-0732">Signal</keyword>
<evidence type="ECO:0000259" key="14">
    <source>
        <dbReference type="Pfam" id="PF07715"/>
    </source>
</evidence>
<dbReference type="SUPFAM" id="SSF49464">
    <property type="entry name" value="Carboxypeptidase regulatory domain-like"/>
    <property type="match status" value="1"/>
</dbReference>
<evidence type="ECO:0000256" key="10">
    <source>
        <dbReference type="PROSITE-ProRule" id="PRU01360"/>
    </source>
</evidence>
<protein>
    <submittedName>
        <fullName evidence="15">TonB-dependent receptor</fullName>
    </submittedName>
</protein>
<dbReference type="Gene3D" id="2.60.40.1120">
    <property type="entry name" value="Carboxypeptidase-like, regulatory domain"/>
    <property type="match status" value="1"/>
</dbReference>
<evidence type="ECO:0000256" key="12">
    <source>
        <dbReference type="SAM" id="SignalP"/>
    </source>
</evidence>
<evidence type="ECO:0000313" key="15">
    <source>
        <dbReference type="EMBL" id="TCD27027.1"/>
    </source>
</evidence>
<organism evidence="15 16">
    <name type="scientific">Pedobacter psychrodurus</name>
    <dbReference type="NCBI Taxonomy" id="2530456"/>
    <lineage>
        <taxon>Bacteria</taxon>
        <taxon>Pseudomonadati</taxon>
        <taxon>Bacteroidota</taxon>
        <taxon>Sphingobacteriia</taxon>
        <taxon>Sphingobacteriales</taxon>
        <taxon>Sphingobacteriaceae</taxon>
        <taxon>Pedobacter</taxon>
    </lineage>
</organism>
<evidence type="ECO:0000259" key="13">
    <source>
        <dbReference type="Pfam" id="PF00593"/>
    </source>
</evidence>
<dbReference type="SUPFAM" id="SSF56935">
    <property type="entry name" value="Porins"/>
    <property type="match status" value="1"/>
</dbReference>
<dbReference type="GO" id="GO:0009279">
    <property type="term" value="C:cell outer membrane"/>
    <property type="evidence" value="ECO:0007669"/>
    <property type="project" value="UniProtKB-SubCell"/>
</dbReference>
<dbReference type="Gene3D" id="2.40.170.20">
    <property type="entry name" value="TonB-dependent receptor, beta-barrel domain"/>
    <property type="match status" value="1"/>
</dbReference>
<gene>
    <name evidence="15" type="ORF">EZ456_10910</name>
</gene>
<evidence type="ECO:0000256" key="6">
    <source>
        <dbReference type="ARBA" id="ARBA00023077"/>
    </source>
</evidence>